<dbReference type="STRING" id="5098.A0A507QV48"/>
<sequence>MYRRLRTIAQLPFGLILKWSDGTRLEEVLTMEVARRAGLPVPRVICYGEHPDSPHAPVSILMTRIPGDELGQVYEVLSDAERTSIQLQLKGTAVRSVRIPNHLAGPFESEQEFNEYLLRPAWSGGFPSETEYNNALDCAKKMHAMSHHIVFTHGDLKHHNILVRKGQITGFLDWESAGWYPEYWDFTTALRFAQEDFWWYNFVIRLGGGQYLAELDYELKFDYNFHLIKRDDGPISTRIDYTNLLPYWDEIVPDEWKSLIRDAKKRSTSAGRSVKVGSGNTDMMERSDAGLEKRWFGKFLDWLKKMNTVEAGNDGFLSMAFQKSFLLYRAAKGCPRRSFYEEMKMYLDADVQMDATYAYYLSGTIVPMKVADTYGYLGVEPSAYLGLRVEGNAILTYTSEWKKLIDTLAYPWLSIKGIATVGPSLDIYGRIRGSVSLSAISHSVWRTRRVSATRPINGADLHSIISRWALLQARHHRMFSVRLNLFNQPDVYRFGSFNGYCYDPQIRRSWPGFGVRPAYTKCKANFVGSQFSDHPSPARWSKRGDGQEELINEDGGWEIDSIEMDLDEDA</sequence>
<gene>
    <name evidence="2" type="ORF">MPDQ_006939</name>
</gene>
<dbReference type="SUPFAM" id="SSF56112">
    <property type="entry name" value="Protein kinase-like (PK-like)"/>
    <property type="match status" value="1"/>
</dbReference>
<dbReference type="Proteomes" id="UP000319663">
    <property type="component" value="Unassembled WGS sequence"/>
</dbReference>
<keyword evidence="3" id="KW-1185">Reference proteome</keyword>
<dbReference type="PANTHER" id="PTHR21310">
    <property type="entry name" value="AMINOGLYCOSIDE PHOSPHOTRANSFERASE-RELATED-RELATED"/>
    <property type="match status" value="1"/>
</dbReference>
<feature type="domain" description="Aminoglycoside phosphotransferase" evidence="1">
    <location>
        <begin position="21"/>
        <end position="196"/>
    </location>
</feature>
<dbReference type="Gene3D" id="3.90.1200.10">
    <property type="match status" value="1"/>
</dbReference>
<comment type="caution">
    <text evidence="2">The sequence shown here is derived from an EMBL/GenBank/DDBJ whole genome shotgun (WGS) entry which is preliminary data.</text>
</comment>
<dbReference type="CDD" id="cd05120">
    <property type="entry name" value="APH_ChoK_like"/>
    <property type="match status" value="1"/>
</dbReference>
<dbReference type="InterPro" id="IPR051678">
    <property type="entry name" value="AGP_Transferase"/>
</dbReference>
<organism evidence="2 3">
    <name type="scientific">Monascus purpureus</name>
    <name type="common">Red mold</name>
    <name type="synonym">Monascus anka</name>
    <dbReference type="NCBI Taxonomy" id="5098"/>
    <lineage>
        <taxon>Eukaryota</taxon>
        <taxon>Fungi</taxon>
        <taxon>Dikarya</taxon>
        <taxon>Ascomycota</taxon>
        <taxon>Pezizomycotina</taxon>
        <taxon>Eurotiomycetes</taxon>
        <taxon>Eurotiomycetidae</taxon>
        <taxon>Eurotiales</taxon>
        <taxon>Aspergillaceae</taxon>
        <taxon>Monascus</taxon>
    </lineage>
</organism>
<protein>
    <recommendedName>
        <fullName evidence="1">Aminoglycoside phosphotransferase domain-containing protein</fullName>
    </recommendedName>
</protein>
<evidence type="ECO:0000259" key="1">
    <source>
        <dbReference type="Pfam" id="PF01636"/>
    </source>
</evidence>
<proteinExistence type="predicted"/>
<accession>A0A507QV48</accession>
<dbReference type="Pfam" id="PF01636">
    <property type="entry name" value="APH"/>
    <property type="match status" value="1"/>
</dbReference>
<evidence type="ECO:0000313" key="2">
    <source>
        <dbReference type="EMBL" id="TQB72220.1"/>
    </source>
</evidence>
<dbReference type="AlphaFoldDB" id="A0A507QV48"/>
<dbReference type="EMBL" id="VIFY01000067">
    <property type="protein sequence ID" value="TQB72220.1"/>
    <property type="molecule type" value="Genomic_DNA"/>
</dbReference>
<evidence type="ECO:0000313" key="3">
    <source>
        <dbReference type="Proteomes" id="UP000319663"/>
    </source>
</evidence>
<dbReference type="PANTHER" id="PTHR21310:SF55">
    <property type="entry name" value="AMINOGLYCOSIDE PHOSPHOTRANSFERASE DOMAIN-CONTAINING PROTEIN"/>
    <property type="match status" value="1"/>
</dbReference>
<dbReference type="InterPro" id="IPR002575">
    <property type="entry name" value="Aminoglycoside_PTrfase"/>
</dbReference>
<name>A0A507QV48_MONPU</name>
<dbReference type="InterPro" id="IPR011009">
    <property type="entry name" value="Kinase-like_dom_sf"/>
</dbReference>
<reference evidence="2 3" key="1">
    <citation type="submission" date="2019-06" db="EMBL/GenBank/DDBJ databases">
        <title>Wine fermentation using esterase from Monascus purpureus.</title>
        <authorList>
            <person name="Geng C."/>
            <person name="Zhang Y."/>
        </authorList>
    </citation>
    <scope>NUCLEOTIDE SEQUENCE [LARGE SCALE GENOMIC DNA]</scope>
    <source>
        <strain evidence="2">HQ1</strain>
    </source>
</reference>